<dbReference type="PANTHER" id="PTHR21541">
    <property type="entry name" value="BTB POZ DOMAIN CONTAINING 12"/>
    <property type="match status" value="1"/>
</dbReference>
<dbReference type="Pfam" id="PF09494">
    <property type="entry name" value="Slx4"/>
    <property type="match status" value="1"/>
</dbReference>
<evidence type="ECO:0000256" key="8">
    <source>
        <dbReference type="SAM" id="MobiDB-lite"/>
    </source>
</evidence>
<dbReference type="VEuPathDB" id="VectorBase:ADAC008542"/>
<dbReference type="GO" id="GO:0004519">
    <property type="term" value="F:endonuclease activity"/>
    <property type="evidence" value="ECO:0007669"/>
    <property type="project" value="UniProtKB-KW"/>
</dbReference>
<evidence type="ECO:0000256" key="2">
    <source>
        <dbReference type="ARBA" id="ARBA00006661"/>
    </source>
</evidence>
<protein>
    <recommendedName>
        <fullName evidence="7">Structure-specific endonuclease subunit SLX4</fullName>
    </recommendedName>
</protein>
<dbReference type="GO" id="GO:0033557">
    <property type="term" value="C:Slx1-Slx4 complex"/>
    <property type="evidence" value="ECO:0007669"/>
    <property type="project" value="InterPro"/>
</dbReference>
<feature type="region of interest" description="Disordered" evidence="8">
    <location>
        <begin position="132"/>
        <end position="168"/>
    </location>
</feature>
<dbReference type="EMBL" id="GGFL01000356">
    <property type="protein sequence ID" value="MBW64534.1"/>
    <property type="molecule type" value="Transcribed_RNA"/>
</dbReference>
<keyword evidence="9" id="KW-0255">Endonuclease</keyword>
<feature type="compositionally biased region" description="Low complexity" evidence="8">
    <location>
        <begin position="224"/>
        <end position="235"/>
    </location>
</feature>
<feature type="region of interest" description="Disordered" evidence="8">
    <location>
        <begin position="81"/>
        <end position="103"/>
    </location>
</feature>
<evidence type="ECO:0000256" key="6">
    <source>
        <dbReference type="ARBA" id="ARBA00023242"/>
    </source>
</evidence>
<dbReference type="GO" id="GO:0006260">
    <property type="term" value="P:DNA replication"/>
    <property type="evidence" value="ECO:0007669"/>
    <property type="project" value="InterPro"/>
</dbReference>
<dbReference type="VEuPathDB" id="VectorBase:ADAR2_009393"/>
<evidence type="ECO:0000256" key="7">
    <source>
        <dbReference type="ARBA" id="ARBA00029496"/>
    </source>
</evidence>
<dbReference type="GO" id="GO:0006281">
    <property type="term" value="P:DNA repair"/>
    <property type="evidence" value="ECO:0007669"/>
    <property type="project" value="UniProtKB-KW"/>
</dbReference>
<feature type="compositionally biased region" description="Basic residues" evidence="8">
    <location>
        <begin position="1"/>
        <end position="12"/>
    </location>
</feature>
<dbReference type="PANTHER" id="PTHR21541:SF3">
    <property type="entry name" value="STRUCTURE-SPECIFIC ENDONUCLEASE SUBUNIT SLX4"/>
    <property type="match status" value="1"/>
</dbReference>
<dbReference type="AlphaFoldDB" id="A0A2M4CGV0"/>
<dbReference type="GO" id="GO:0000712">
    <property type="term" value="P:resolution of meiotic recombination intermediates"/>
    <property type="evidence" value="ECO:0007669"/>
    <property type="project" value="TreeGrafter"/>
</dbReference>
<evidence type="ECO:0000313" key="9">
    <source>
        <dbReference type="EMBL" id="MBW64534.1"/>
    </source>
</evidence>
<keyword evidence="9" id="KW-0540">Nuclease</keyword>
<evidence type="ECO:0000256" key="4">
    <source>
        <dbReference type="ARBA" id="ARBA00023172"/>
    </source>
</evidence>
<keyword evidence="3" id="KW-0227">DNA damage</keyword>
<keyword evidence="6" id="KW-0539">Nucleus</keyword>
<accession>A0A2M4CGV0</accession>
<evidence type="ECO:0000256" key="1">
    <source>
        <dbReference type="ARBA" id="ARBA00004123"/>
    </source>
</evidence>
<comment type="subcellular location">
    <subcellularLocation>
        <location evidence="1">Nucleus</location>
    </subcellularLocation>
</comment>
<feature type="region of interest" description="Disordered" evidence="8">
    <location>
        <begin position="1"/>
        <end position="44"/>
    </location>
</feature>
<feature type="region of interest" description="Disordered" evidence="8">
    <location>
        <begin position="215"/>
        <end position="236"/>
    </location>
</feature>
<reference evidence="9" key="1">
    <citation type="submission" date="2018-01" db="EMBL/GenBank/DDBJ databases">
        <title>An insight into the sialome of Amazonian anophelines.</title>
        <authorList>
            <person name="Ribeiro J.M."/>
            <person name="Scarpassa V."/>
            <person name="Calvo E."/>
        </authorList>
    </citation>
    <scope>NUCLEOTIDE SEQUENCE</scope>
</reference>
<keyword evidence="9" id="KW-0378">Hydrolase</keyword>
<comment type="similarity">
    <text evidence="2">Belongs to the SLX4 family.</text>
</comment>
<keyword evidence="4" id="KW-0233">DNA recombination</keyword>
<organism evidence="9">
    <name type="scientific">Anopheles darlingi</name>
    <name type="common">Mosquito</name>
    <dbReference type="NCBI Taxonomy" id="43151"/>
    <lineage>
        <taxon>Eukaryota</taxon>
        <taxon>Metazoa</taxon>
        <taxon>Ecdysozoa</taxon>
        <taxon>Arthropoda</taxon>
        <taxon>Hexapoda</taxon>
        <taxon>Insecta</taxon>
        <taxon>Pterygota</taxon>
        <taxon>Neoptera</taxon>
        <taxon>Endopterygota</taxon>
        <taxon>Diptera</taxon>
        <taxon>Nematocera</taxon>
        <taxon>Culicoidea</taxon>
        <taxon>Culicidae</taxon>
        <taxon>Anophelinae</taxon>
        <taxon>Anopheles</taxon>
    </lineage>
</organism>
<evidence type="ECO:0000256" key="3">
    <source>
        <dbReference type="ARBA" id="ARBA00022763"/>
    </source>
</evidence>
<dbReference type="CDD" id="cd22999">
    <property type="entry name" value="SAP_SLX4"/>
    <property type="match status" value="1"/>
</dbReference>
<name>A0A2M4CGV0_ANODA</name>
<feature type="compositionally biased region" description="Basic residues" evidence="8">
    <location>
        <begin position="145"/>
        <end position="163"/>
    </location>
</feature>
<feature type="region of interest" description="Disordered" evidence="8">
    <location>
        <begin position="823"/>
        <end position="842"/>
    </location>
</feature>
<sequence>MSRRIKYAKLRLTKPSDGPAKTCSHGVDEGAPAPADEGGNSLKTEKSSKYFLHGLAETCSSQGTFVEAEVEETSAELVECDIQNSRRRSTDVSESNADDGAKLPKLRKKAAAKGNTLISNFLNSQPIAQDDDFEESRPIAPPMKAKTKVQRASKKTTSSRRPRNQSDIRKVFSKYKNDHEVLQELLKEHSESDRIDPEQLQLAIAMSRSLAECDGTRNASTDNLSEQSTSDSLSSTERRIVGIRTTLEQFGFRCKNSYTDYDLNVIFGSAVCKNVKKIKHRRATNLVQRSAKDLMEYIETRVKKIFPAEMLAIENHSEPCTSPGSCLSHLFWIAQTDQASMNIIEKYYVPELLEMNPAPVGFMLKDWSKIPGREPTPERACSNDFELNAADRKVEPNRASSPDLFEDCADAHDNTATAETADNSEPCERFSIGDNHAKAVPQFYPSVQNDQQTQNLNKSHYLEDPSECHQVNETNYRQNQTLNCSSSADRPICSPTQCTALTIDYDSNEDDKFVTASEEPQYAEGTFHHSTDNIFDDTDPDPTVDPDPIVSFEVYSSEEEKISAASKVPADMASQNDCPDLVTQSTSQSQQDLINIPNNPSYQLPQNGAGCENIEISNSASPVAKEPLVAEKKLSFHRIAIKARLSEALEGKKDMIETVDLLEIDDAEYHSESQCSMVQQEMQDDVLEISDDEVNYSLRRLSCATTDERPLQEVEQRLDEDPECTIIYQHDSPVINHDHALTSSLKPRENILSPSTNELLDESEILQKESNRSITENVAEDTIAYLDNLVKQFNLPPLGRQKEEINEDSAALSEHHTEISCLSKDATVNRSTHSTNDHSRTAKATTGRLSNFLQHYEEPLFEEHEIEAETLTTQSSFREVPRIASKNSVKRLKSFHHFDSPKEGGRLKRTASESGGFSASTPNEREQLIKMHRFKEKFEHLKLYSNSFRKSEFVINMVTEDPPNYDAMSVTEIERELFKYGLKLLDPEKAVKVLRHIYNEIHPFVRVVERINAVICPEDLDRNNDQRDRQNIVVHASANNQVGSLHSRICAFKLNIDEPNIILSSKPRKKMSWCTVPLHVAFFNMISENRMLQRQILRYEPVNLDYIHATLKEADLRYEINDLIAFLDKHCITFRSAASNGDRSKGKGSKVGSK</sequence>
<dbReference type="InterPro" id="IPR018574">
    <property type="entry name" value="Structure-sp_endonuc_su_Slx4"/>
</dbReference>
<proteinExistence type="inferred from homology"/>
<feature type="compositionally biased region" description="Polar residues" evidence="8">
    <location>
        <begin position="912"/>
        <end position="922"/>
    </location>
</feature>
<evidence type="ECO:0000256" key="5">
    <source>
        <dbReference type="ARBA" id="ARBA00023204"/>
    </source>
</evidence>
<keyword evidence="5" id="KW-0234">DNA repair</keyword>
<feature type="region of interest" description="Disordered" evidence="8">
    <location>
        <begin position="900"/>
        <end position="922"/>
    </location>
</feature>